<dbReference type="RefSeq" id="WP_320222778.1">
    <property type="nucleotide sequence ID" value="NZ_JAVIIW010000025.1"/>
</dbReference>
<name>A0ABU4Y1W5_9HYPH</name>
<protein>
    <recommendedName>
        <fullName evidence="3">JAB domain-containing protein</fullName>
    </recommendedName>
</protein>
<evidence type="ECO:0000313" key="1">
    <source>
        <dbReference type="EMBL" id="MDX8480917.1"/>
    </source>
</evidence>
<evidence type="ECO:0008006" key="3">
    <source>
        <dbReference type="Google" id="ProtNLM"/>
    </source>
</evidence>
<gene>
    <name evidence="1" type="ORF">RFN28_21020</name>
</gene>
<comment type="caution">
    <text evidence="1">The sequence shown here is derived from an EMBL/GenBank/DDBJ whole genome shotgun (WGS) entry which is preliminary data.</text>
</comment>
<proteinExistence type="predicted"/>
<dbReference type="Proteomes" id="UP001287059">
    <property type="component" value="Unassembled WGS sequence"/>
</dbReference>
<dbReference type="EMBL" id="JAVIIW010000025">
    <property type="protein sequence ID" value="MDX8480917.1"/>
    <property type="molecule type" value="Genomic_DNA"/>
</dbReference>
<reference evidence="1 2" key="1">
    <citation type="submission" date="2023-08" db="EMBL/GenBank/DDBJ databases">
        <title>Implementing the SeqCode for naming new Mesorhizobium species isolated from Vachellia karroo root nodules.</title>
        <authorList>
            <person name="Van Lill M."/>
        </authorList>
    </citation>
    <scope>NUCLEOTIDE SEQUENCE [LARGE SCALE GENOMIC DNA]</scope>
    <source>
        <strain evidence="1 2">VK24D</strain>
    </source>
</reference>
<evidence type="ECO:0000313" key="2">
    <source>
        <dbReference type="Proteomes" id="UP001287059"/>
    </source>
</evidence>
<organism evidence="1 2">
    <name type="scientific">Mesorhizobium album</name>
    <dbReference type="NCBI Taxonomy" id="3072314"/>
    <lineage>
        <taxon>Bacteria</taxon>
        <taxon>Pseudomonadati</taxon>
        <taxon>Pseudomonadota</taxon>
        <taxon>Alphaproteobacteria</taxon>
        <taxon>Hyphomicrobiales</taxon>
        <taxon>Phyllobacteriaceae</taxon>
        <taxon>Mesorhizobium</taxon>
    </lineage>
</organism>
<keyword evidence="2" id="KW-1185">Reference proteome</keyword>
<sequence length="208" mass="23155">MKKFLLWLYQTAFGKPAAVDKPLTSSAPSAVPALRVTFRATEAFLSRVRADLERRHAFAHERVGFITVRATEGAEGVTLIAEDYYPVADDDYVRDSSVGAMIGSEALRKALELALLKGVGVFHTHMHGLSRHLWFSGIDLREQLKFVPDFFKVCPQMPHGAIVLNPKTAAGRVWLSPERVVKIDEFSTIGPRLVIDRAARDGSTEFYI</sequence>
<accession>A0ABU4Y1W5</accession>